<evidence type="ECO:0000256" key="1">
    <source>
        <dbReference type="SAM" id="Phobius"/>
    </source>
</evidence>
<protein>
    <recommendedName>
        <fullName evidence="4">GAP family protein</fullName>
    </recommendedName>
</protein>
<name>A0A1X0KJD1_MYCSC</name>
<dbReference type="InterPro" id="IPR021315">
    <property type="entry name" value="Gap/Sap"/>
</dbReference>
<dbReference type="RefSeq" id="WP_083175573.1">
    <property type="nucleotide sequence ID" value="NZ_MVIJ01000005.1"/>
</dbReference>
<feature type="transmembrane region" description="Helical" evidence="1">
    <location>
        <begin position="6"/>
        <end position="24"/>
    </location>
</feature>
<dbReference type="EMBL" id="MVIJ01000005">
    <property type="protein sequence ID" value="ORB75318.1"/>
    <property type="molecule type" value="Genomic_DNA"/>
</dbReference>
<dbReference type="Proteomes" id="UP000192601">
    <property type="component" value="Unassembled WGS sequence"/>
</dbReference>
<evidence type="ECO:0000313" key="2">
    <source>
        <dbReference type="EMBL" id="ORB75318.1"/>
    </source>
</evidence>
<dbReference type="OrthoDB" id="4627516at2"/>
<sequence length="263" mass="27744">MWGSVVGLGILAALNPVRLGLALLMISRPRPGPNLLAYWVGGLTVCVPELLAPLLLLNFTSVFGSAGHGSAAPTASSTLPHIQIGLGVLGLVIAALMAVRFSGRRRVAARASSAGAEPPSPAPESPIAVPRFLTRAGEVSADDDSALRRLLHRAHRAWEKGSLWIAWLIGLASVPVDGVLFILAIIVASRAAIATQVSASVAFVLLMYSVVEMILVGYVAAPARTQALLRQLHDWVRAYHRQILVTVFTVVGVSQLAQGMHVL</sequence>
<feature type="transmembrane region" description="Helical" evidence="1">
    <location>
        <begin position="79"/>
        <end position="99"/>
    </location>
</feature>
<evidence type="ECO:0008006" key="4">
    <source>
        <dbReference type="Google" id="ProtNLM"/>
    </source>
</evidence>
<reference evidence="2 3" key="1">
    <citation type="submission" date="2017-02" db="EMBL/GenBank/DDBJ databases">
        <title>The new phylogeny of genus Mycobacterium.</title>
        <authorList>
            <person name="Tortoli E."/>
            <person name="Trovato A."/>
            <person name="Cirillo D.M."/>
        </authorList>
    </citation>
    <scope>NUCLEOTIDE SEQUENCE [LARGE SCALE GENOMIC DNA]</scope>
    <source>
        <strain evidence="2 3">DSM 43992</strain>
    </source>
</reference>
<comment type="caution">
    <text evidence="2">The sequence shown here is derived from an EMBL/GenBank/DDBJ whole genome shotgun (WGS) entry which is preliminary data.</text>
</comment>
<keyword evidence="3" id="KW-1185">Reference proteome</keyword>
<evidence type="ECO:0000313" key="3">
    <source>
        <dbReference type="Proteomes" id="UP000192601"/>
    </source>
</evidence>
<keyword evidence="1" id="KW-0472">Membrane</keyword>
<feature type="transmembrane region" description="Helical" evidence="1">
    <location>
        <begin position="36"/>
        <end position="59"/>
    </location>
</feature>
<keyword evidence="1" id="KW-1133">Transmembrane helix</keyword>
<feature type="transmembrane region" description="Helical" evidence="1">
    <location>
        <begin position="199"/>
        <end position="221"/>
    </location>
</feature>
<gene>
    <name evidence="2" type="ORF">BST44_05665</name>
</gene>
<accession>A0A1X0KJD1</accession>
<organism evidence="2 3">
    <name type="scientific">Mycobacterium scrofulaceum</name>
    <dbReference type="NCBI Taxonomy" id="1783"/>
    <lineage>
        <taxon>Bacteria</taxon>
        <taxon>Bacillati</taxon>
        <taxon>Actinomycetota</taxon>
        <taxon>Actinomycetes</taxon>
        <taxon>Mycobacteriales</taxon>
        <taxon>Mycobacteriaceae</taxon>
        <taxon>Mycobacterium</taxon>
    </lineage>
</organism>
<dbReference type="Pfam" id="PF11139">
    <property type="entry name" value="SfLAP"/>
    <property type="match status" value="1"/>
</dbReference>
<proteinExistence type="predicted"/>
<keyword evidence="1" id="KW-0812">Transmembrane</keyword>
<feature type="transmembrane region" description="Helical" evidence="1">
    <location>
        <begin position="163"/>
        <end position="187"/>
    </location>
</feature>
<dbReference type="AlphaFoldDB" id="A0A1X0KJD1"/>
<feature type="transmembrane region" description="Helical" evidence="1">
    <location>
        <begin position="242"/>
        <end position="260"/>
    </location>
</feature>